<dbReference type="AlphaFoldDB" id="A0A0N1PKI9"/>
<protein>
    <submittedName>
        <fullName evidence="1">Acyl-CoA synthetase family member 3, mitochondrial</fullName>
    </submittedName>
</protein>
<reference evidence="1 2" key="1">
    <citation type="journal article" date="2015" name="Nat. Commun.">
        <title>Outbred genome sequencing and CRISPR/Cas9 gene editing in butterflies.</title>
        <authorList>
            <person name="Li X."/>
            <person name="Fan D."/>
            <person name="Zhang W."/>
            <person name="Liu G."/>
            <person name="Zhang L."/>
            <person name="Zhao L."/>
            <person name="Fang X."/>
            <person name="Chen L."/>
            <person name="Dong Y."/>
            <person name="Chen Y."/>
            <person name="Ding Y."/>
            <person name="Zhao R."/>
            <person name="Feng M."/>
            <person name="Zhu Y."/>
            <person name="Feng Y."/>
            <person name="Jiang X."/>
            <person name="Zhu D."/>
            <person name="Xiang H."/>
            <person name="Feng X."/>
            <person name="Li S."/>
            <person name="Wang J."/>
            <person name="Zhang G."/>
            <person name="Kronforst M.R."/>
            <person name="Wang W."/>
        </authorList>
    </citation>
    <scope>NUCLEOTIDE SEQUENCE [LARGE SCALE GENOMIC DNA]</scope>
    <source>
        <strain evidence="1">Ya'a_city_454_Pm</strain>
        <tissue evidence="1">Whole body</tissue>
    </source>
</reference>
<organism evidence="1 2">
    <name type="scientific">Papilio machaon</name>
    <name type="common">Old World swallowtail butterfly</name>
    <dbReference type="NCBI Taxonomy" id="76193"/>
    <lineage>
        <taxon>Eukaryota</taxon>
        <taxon>Metazoa</taxon>
        <taxon>Ecdysozoa</taxon>
        <taxon>Arthropoda</taxon>
        <taxon>Hexapoda</taxon>
        <taxon>Insecta</taxon>
        <taxon>Pterygota</taxon>
        <taxon>Neoptera</taxon>
        <taxon>Endopterygota</taxon>
        <taxon>Lepidoptera</taxon>
        <taxon>Glossata</taxon>
        <taxon>Ditrysia</taxon>
        <taxon>Papilionoidea</taxon>
        <taxon>Papilionidae</taxon>
        <taxon>Papilioninae</taxon>
        <taxon>Papilio</taxon>
    </lineage>
</organism>
<accession>A0A0N1PKI9</accession>
<keyword evidence="2" id="KW-1185">Reference proteome</keyword>
<dbReference type="Proteomes" id="UP000053240">
    <property type="component" value="Unassembled WGS sequence"/>
</dbReference>
<dbReference type="Gene3D" id="3.40.50.12780">
    <property type="entry name" value="N-terminal domain of ligase-like"/>
    <property type="match status" value="1"/>
</dbReference>
<dbReference type="EMBL" id="LADJ01017204">
    <property type="protein sequence ID" value="KPJ21043.1"/>
    <property type="molecule type" value="Genomic_DNA"/>
</dbReference>
<proteinExistence type="predicted"/>
<name>A0A0N1PKI9_PAPMA</name>
<evidence type="ECO:0000313" key="2">
    <source>
        <dbReference type="Proteomes" id="UP000053240"/>
    </source>
</evidence>
<comment type="caution">
    <text evidence="1">The sequence shown here is derived from an EMBL/GenBank/DDBJ whole genome shotgun (WGS) entry which is preliminary data.</text>
</comment>
<dbReference type="InterPro" id="IPR042099">
    <property type="entry name" value="ANL_N_sf"/>
</dbReference>
<dbReference type="STRING" id="76193.A0A0N1PKI9"/>
<sequence length="121" mass="13243">MSEVGMALSNPYRPVEQRQVGCVGVPLPGVTARIATVDELKPLVTVESPVPDTKISLDKLGLSGTKEFFTDSEGSEWKQPTVTIHERNQDDEYEGELLLKGPAVFTRYDIKLSPATPSARN</sequence>
<gene>
    <name evidence="1" type="ORF">RR48_00302</name>
</gene>
<evidence type="ECO:0000313" key="1">
    <source>
        <dbReference type="EMBL" id="KPJ21043.1"/>
    </source>
</evidence>
<dbReference type="InParanoid" id="A0A0N1PKI9"/>